<dbReference type="AlphaFoldDB" id="A0AAV4TCW4"/>
<gene>
    <name evidence="1" type="ORF">CEXT_54171</name>
</gene>
<name>A0AAV4TCW4_CAEEX</name>
<keyword evidence="2" id="KW-1185">Reference proteome</keyword>
<protein>
    <submittedName>
        <fullName evidence="1">Uncharacterized protein</fullName>
    </submittedName>
</protein>
<sequence>MVFILKGNISTPSPIDYEPIADFQNKDLSILKNNPKKKMVQIPIPDVKKSIYCDVYYTNSNRSYILSLIFRHQIFSSILTLSHPGLSSTRKLVKKRFIYKRLPIMV</sequence>
<evidence type="ECO:0000313" key="1">
    <source>
        <dbReference type="EMBL" id="GIY44498.1"/>
    </source>
</evidence>
<reference evidence="1 2" key="1">
    <citation type="submission" date="2021-06" db="EMBL/GenBank/DDBJ databases">
        <title>Caerostris extrusa draft genome.</title>
        <authorList>
            <person name="Kono N."/>
            <person name="Arakawa K."/>
        </authorList>
    </citation>
    <scope>NUCLEOTIDE SEQUENCE [LARGE SCALE GENOMIC DNA]</scope>
</reference>
<evidence type="ECO:0000313" key="2">
    <source>
        <dbReference type="Proteomes" id="UP001054945"/>
    </source>
</evidence>
<accession>A0AAV4TCW4</accession>
<dbReference type="EMBL" id="BPLR01011151">
    <property type="protein sequence ID" value="GIY44498.1"/>
    <property type="molecule type" value="Genomic_DNA"/>
</dbReference>
<comment type="caution">
    <text evidence="1">The sequence shown here is derived from an EMBL/GenBank/DDBJ whole genome shotgun (WGS) entry which is preliminary data.</text>
</comment>
<organism evidence="1 2">
    <name type="scientific">Caerostris extrusa</name>
    <name type="common">Bark spider</name>
    <name type="synonym">Caerostris bankana</name>
    <dbReference type="NCBI Taxonomy" id="172846"/>
    <lineage>
        <taxon>Eukaryota</taxon>
        <taxon>Metazoa</taxon>
        <taxon>Ecdysozoa</taxon>
        <taxon>Arthropoda</taxon>
        <taxon>Chelicerata</taxon>
        <taxon>Arachnida</taxon>
        <taxon>Araneae</taxon>
        <taxon>Araneomorphae</taxon>
        <taxon>Entelegynae</taxon>
        <taxon>Araneoidea</taxon>
        <taxon>Araneidae</taxon>
        <taxon>Caerostris</taxon>
    </lineage>
</organism>
<proteinExistence type="predicted"/>
<dbReference type="Proteomes" id="UP001054945">
    <property type="component" value="Unassembled WGS sequence"/>
</dbReference>